<dbReference type="GO" id="GO:0043953">
    <property type="term" value="P:protein transport by the Tat complex"/>
    <property type="evidence" value="ECO:0007669"/>
    <property type="project" value="UniProtKB-UniRule"/>
</dbReference>
<reference evidence="7" key="1">
    <citation type="submission" date="2016-07" db="EMBL/GenBank/DDBJ databases">
        <authorList>
            <person name="Florea S."/>
            <person name="Webb J.S."/>
            <person name="Jaromczyk J."/>
            <person name="Schardl C.L."/>
        </authorList>
    </citation>
    <scope>NUCLEOTIDE SEQUENCE [LARGE SCALE GENOMIC DNA]</scope>
    <source>
        <strain evidence="7">CDC-D5610</strain>
    </source>
</reference>
<evidence type="ECO:0000256" key="4">
    <source>
        <dbReference type="ARBA" id="ARBA00023136"/>
    </source>
</evidence>
<name>A0A222NYH0_9GAMM</name>
<feature type="transmembrane region" description="Helical" evidence="5">
    <location>
        <begin position="184"/>
        <end position="202"/>
    </location>
</feature>
<comment type="similarity">
    <text evidence="5">Belongs to the TatC family.</text>
</comment>
<dbReference type="GO" id="GO:0065002">
    <property type="term" value="P:intracellular protein transmembrane transport"/>
    <property type="evidence" value="ECO:0007669"/>
    <property type="project" value="TreeGrafter"/>
</dbReference>
<keyword evidence="4 5" id="KW-0472">Membrane</keyword>
<evidence type="ECO:0000256" key="5">
    <source>
        <dbReference type="HAMAP-Rule" id="MF_00902"/>
    </source>
</evidence>
<dbReference type="NCBIfam" id="TIGR00945">
    <property type="entry name" value="tatC"/>
    <property type="match status" value="1"/>
</dbReference>
<dbReference type="OrthoDB" id="9777044at2"/>
<dbReference type="InterPro" id="IPR002033">
    <property type="entry name" value="TatC"/>
</dbReference>
<sequence length="241" mass="27499">MLNHLLELRRRAIYVLSFFVLFFCGFFFFANHLFQILVTPLLQALGTHDSLIATQITSPVLTPLKLAANAAILCTSPFILLQLWQFIAPALYYHERYNLRFFLLISLALFLLGLLFCYYIVLPFMFQFFAHAVPSGVRLLPDIAYALDFITRMLMVFGFCFQIPLLSLILVRLGWADLALLKKIRPYAIVAAFTIGMLLTPPDVLSQIMLAVPLCLLYEFGLLLTAFTQTSKLRKMVATKE</sequence>
<dbReference type="GO" id="GO:0033281">
    <property type="term" value="C:TAT protein transport complex"/>
    <property type="evidence" value="ECO:0007669"/>
    <property type="project" value="UniProtKB-UniRule"/>
</dbReference>
<evidence type="ECO:0000256" key="2">
    <source>
        <dbReference type="ARBA" id="ARBA00022692"/>
    </source>
</evidence>
<accession>A0A222NYH0</accession>
<evidence type="ECO:0000313" key="6">
    <source>
        <dbReference type="EMBL" id="ASQ44643.1"/>
    </source>
</evidence>
<evidence type="ECO:0000313" key="7">
    <source>
        <dbReference type="Proteomes" id="UP000201728"/>
    </source>
</evidence>
<keyword evidence="7" id="KW-1185">Reference proteome</keyword>
<dbReference type="AlphaFoldDB" id="A0A222NYH0"/>
<comment type="subunit">
    <text evidence="5">The Tat system comprises two distinct complexes: a TatABC complex, containing multiple copies of TatA, TatB and TatC subunits, and a separate TatA complex, containing only TatA subunits. Substrates initially bind to the TatABC complex, which probably triggers association of the separate TatA complex to form the active translocon.</text>
</comment>
<feature type="transmembrane region" description="Helical" evidence="5">
    <location>
        <begin position="12"/>
        <end position="34"/>
    </location>
</feature>
<keyword evidence="5" id="KW-0811">Translocation</keyword>
<comment type="function">
    <text evidence="5">Part of the twin-arginine translocation (Tat) system that transports large folded proteins containing a characteristic twin-arginine motif in their signal peptide across membranes. Together with TatB, TatC is part of a receptor directly interacting with Tat signal peptides.</text>
</comment>
<keyword evidence="2 5" id="KW-0812">Transmembrane</keyword>
<evidence type="ECO:0000256" key="1">
    <source>
        <dbReference type="ARBA" id="ARBA00004141"/>
    </source>
</evidence>
<protein>
    <recommendedName>
        <fullName evidence="5">Sec-independent protein translocase protein TatC</fullName>
    </recommendedName>
</protein>
<gene>
    <name evidence="5 6" type="primary">tatC</name>
    <name evidence="6" type="ORF">clem_00385</name>
</gene>
<dbReference type="EMBL" id="CP016397">
    <property type="protein sequence ID" value="ASQ44643.1"/>
    <property type="molecule type" value="Genomic_DNA"/>
</dbReference>
<dbReference type="PANTHER" id="PTHR30371">
    <property type="entry name" value="SEC-INDEPENDENT PROTEIN TRANSLOCASE PROTEIN TATC"/>
    <property type="match status" value="1"/>
</dbReference>
<feature type="transmembrane region" description="Helical" evidence="5">
    <location>
        <begin position="149"/>
        <end position="172"/>
    </location>
</feature>
<proteinExistence type="inferred from homology"/>
<dbReference type="Proteomes" id="UP000201728">
    <property type="component" value="Chromosome"/>
</dbReference>
<organism evidence="6 7">
    <name type="scientific">Legionella clemsonensis</name>
    <dbReference type="NCBI Taxonomy" id="1867846"/>
    <lineage>
        <taxon>Bacteria</taxon>
        <taxon>Pseudomonadati</taxon>
        <taxon>Pseudomonadota</taxon>
        <taxon>Gammaproteobacteria</taxon>
        <taxon>Legionellales</taxon>
        <taxon>Legionellaceae</taxon>
        <taxon>Legionella</taxon>
    </lineage>
</organism>
<feature type="transmembrane region" description="Helical" evidence="5">
    <location>
        <begin position="208"/>
        <end position="227"/>
    </location>
</feature>
<dbReference type="GO" id="GO:0009977">
    <property type="term" value="F:proton motive force dependent protein transmembrane transporter activity"/>
    <property type="evidence" value="ECO:0007669"/>
    <property type="project" value="TreeGrafter"/>
</dbReference>
<dbReference type="PANTHER" id="PTHR30371:SF0">
    <property type="entry name" value="SEC-INDEPENDENT PROTEIN TRANSLOCASE PROTEIN TATC, CHLOROPLASTIC-RELATED"/>
    <property type="match status" value="1"/>
</dbReference>
<dbReference type="KEGG" id="lcd:clem_00385"/>
<keyword evidence="5" id="KW-0653">Protein transport</keyword>
<evidence type="ECO:0000256" key="3">
    <source>
        <dbReference type="ARBA" id="ARBA00022989"/>
    </source>
</evidence>
<feature type="transmembrane region" description="Helical" evidence="5">
    <location>
        <begin position="66"/>
        <end position="87"/>
    </location>
</feature>
<feature type="transmembrane region" description="Helical" evidence="5">
    <location>
        <begin position="99"/>
        <end position="129"/>
    </location>
</feature>
<comment type="subcellular location">
    <subcellularLocation>
        <location evidence="5">Cell membrane</location>
        <topology evidence="5">Multi-pass membrane protein</topology>
    </subcellularLocation>
    <subcellularLocation>
        <location evidence="1">Membrane</location>
        <topology evidence="1">Multi-pass membrane protein</topology>
    </subcellularLocation>
</comment>
<keyword evidence="3 5" id="KW-1133">Transmembrane helix</keyword>
<dbReference type="PRINTS" id="PR01840">
    <property type="entry name" value="TATCFAMILY"/>
</dbReference>
<dbReference type="Pfam" id="PF00902">
    <property type="entry name" value="TatC"/>
    <property type="match status" value="1"/>
</dbReference>
<dbReference type="HAMAP" id="MF_00902">
    <property type="entry name" value="TatC"/>
    <property type="match status" value="1"/>
</dbReference>
<keyword evidence="5" id="KW-0813">Transport</keyword>
<keyword evidence="5" id="KW-1003">Cell membrane</keyword>
<dbReference type="RefSeq" id="WP_094089791.1">
    <property type="nucleotide sequence ID" value="NZ_CP016397.1"/>
</dbReference>